<dbReference type="SUPFAM" id="SSF54593">
    <property type="entry name" value="Glyoxalase/Bleomycin resistance protein/Dihydroxybiphenyl dioxygenase"/>
    <property type="match status" value="1"/>
</dbReference>
<keyword evidence="2" id="KW-1185">Reference proteome</keyword>
<name>A0ABS3YGN5_9BACT</name>
<dbReference type="Proteomes" id="UP000679126">
    <property type="component" value="Unassembled WGS sequence"/>
</dbReference>
<accession>A0ABS3YGN5</accession>
<dbReference type="InterPro" id="IPR029068">
    <property type="entry name" value="Glyas_Bleomycin-R_OHBP_Dase"/>
</dbReference>
<proteinExistence type="predicted"/>
<protein>
    <recommendedName>
        <fullName evidence="3">VOC domain-containing protein</fullName>
    </recommendedName>
</protein>
<evidence type="ECO:0008006" key="3">
    <source>
        <dbReference type="Google" id="ProtNLM"/>
    </source>
</evidence>
<dbReference type="Gene3D" id="3.10.180.10">
    <property type="entry name" value="2,3-Dihydroxybiphenyl 1,2-Dioxygenase, domain 1"/>
    <property type="match status" value="1"/>
</dbReference>
<sequence>MRREDKLIGCMVYNEHTCFWLNEREATTVKPEDYEGIKLYWAPADLFEVRDRLMKLGYEVSAIEDRDYGQSEFFITDDDGHSHCFGVATGSIIKS</sequence>
<evidence type="ECO:0000313" key="2">
    <source>
        <dbReference type="Proteomes" id="UP000679126"/>
    </source>
</evidence>
<gene>
    <name evidence="1" type="ORF">J7I43_16555</name>
</gene>
<comment type="caution">
    <text evidence="1">The sequence shown here is derived from an EMBL/GenBank/DDBJ whole genome shotgun (WGS) entry which is preliminary data.</text>
</comment>
<reference evidence="2" key="1">
    <citation type="submission" date="2021-03" db="EMBL/GenBank/DDBJ databases">
        <title>Assistant Professor.</title>
        <authorList>
            <person name="Huq M.A."/>
        </authorList>
    </citation>
    <scope>NUCLEOTIDE SEQUENCE [LARGE SCALE GENOMIC DNA]</scope>
    <source>
        <strain evidence="2">MAH-28</strain>
    </source>
</reference>
<evidence type="ECO:0000313" key="1">
    <source>
        <dbReference type="EMBL" id="MBO9153841.1"/>
    </source>
</evidence>
<organism evidence="1 2">
    <name type="scientific">Chitinophaga chungangae</name>
    <dbReference type="NCBI Taxonomy" id="2821488"/>
    <lineage>
        <taxon>Bacteria</taxon>
        <taxon>Pseudomonadati</taxon>
        <taxon>Bacteroidota</taxon>
        <taxon>Chitinophagia</taxon>
        <taxon>Chitinophagales</taxon>
        <taxon>Chitinophagaceae</taxon>
        <taxon>Chitinophaga</taxon>
    </lineage>
</organism>
<dbReference type="EMBL" id="JAGHKP010000003">
    <property type="protein sequence ID" value="MBO9153841.1"/>
    <property type="molecule type" value="Genomic_DNA"/>
</dbReference>